<comment type="function">
    <text evidence="12">Catalyzes the conversion of heme O to heme A by two successive hydroxylations of the methyl group at C8. The first hydroxylation forms heme I, the second hydroxylation results in an unstable dihydroxymethyl group, which spontaneously dehydrates, resulting in the formyl group of heme A.</text>
</comment>
<evidence type="ECO:0000256" key="11">
    <source>
        <dbReference type="ARBA" id="ARBA00048044"/>
    </source>
</evidence>
<feature type="binding site" description="axial binding residue" evidence="12">
    <location>
        <position position="343"/>
    </location>
    <ligand>
        <name>heme</name>
        <dbReference type="ChEBI" id="CHEBI:30413"/>
    </ligand>
    <ligandPart>
        <name>Fe</name>
        <dbReference type="ChEBI" id="CHEBI:18248"/>
    </ligandPart>
</feature>
<feature type="transmembrane region" description="Helical" evidence="12">
    <location>
        <begin position="220"/>
        <end position="244"/>
    </location>
</feature>
<protein>
    <recommendedName>
        <fullName evidence="12">Heme A synthase</fullName>
        <shortName evidence="12">HAS</shortName>
        <ecNumber evidence="12">1.17.99.9</ecNumber>
    </recommendedName>
    <alternativeName>
        <fullName evidence="12">Cytochrome aa3-controlling protein</fullName>
    </alternativeName>
</protein>
<dbReference type="GO" id="GO:0005886">
    <property type="term" value="C:plasma membrane"/>
    <property type="evidence" value="ECO:0007669"/>
    <property type="project" value="UniProtKB-SubCell"/>
</dbReference>
<evidence type="ECO:0000256" key="8">
    <source>
        <dbReference type="ARBA" id="ARBA00023133"/>
    </source>
</evidence>
<evidence type="ECO:0000256" key="3">
    <source>
        <dbReference type="ARBA" id="ARBA00022692"/>
    </source>
</evidence>
<evidence type="ECO:0000256" key="6">
    <source>
        <dbReference type="ARBA" id="ARBA00023002"/>
    </source>
</evidence>
<feature type="transmembrane region" description="Helical" evidence="12">
    <location>
        <begin position="28"/>
        <end position="49"/>
    </location>
</feature>
<dbReference type="HAMAP" id="MF_01665">
    <property type="entry name" value="HemeA_synth_type2"/>
    <property type="match status" value="1"/>
</dbReference>
<comment type="cofactor">
    <cofactor evidence="1 12">
        <name>heme b</name>
        <dbReference type="ChEBI" id="CHEBI:60344"/>
    </cofactor>
</comment>
<keyword evidence="12" id="KW-1003">Cell membrane</keyword>
<dbReference type="PANTHER" id="PTHR23289">
    <property type="entry name" value="CYTOCHROME C OXIDASE ASSEMBLY PROTEIN COX15"/>
    <property type="match status" value="1"/>
</dbReference>
<gene>
    <name evidence="12" type="primary">ctaA</name>
    <name evidence="13" type="ORF">SAMN05421828_10138</name>
</gene>
<evidence type="ECO:0000313" key="14">
    <source>
        <dbReference type="Proteomes" id="UP000186308"/>
    </source>
</evidence>
<feature type="transmembrane region" description="Helical" evidence="12">
    <location>
        <begin position="285"/>
        <end position="302"/>
    </location>
</feature>
<keyword evidence="5 12" id="KW-1133">Transmembrane helix</keyword>
<feature type="transmembrane region" description="Helical" evidence="12">
    <location>
        <begin position="177"/>
        <end position="199"/>
    </location>
</feature>
<evidence type="ECO:0000256" key="1">
    <source>
        <dbReference type="ARBA" id="ARBA00001970"/>
    </source>
</evidence>
<dbReference type="PANTHER" id="PTHR23289:SF2">
    <property type="entry name" value="CYTOCHROME C OXIDASE ASSEMBLY PROTEIN COX15 HOMOLOG"/>
    <property type="match status" value="1"/>
</dbReference>
<organism evidence="13 14">
    <name type="scientific">Acidiphilium rubrum</name>
    <dbReference type="NCBI Taxonomy" id="526"/>
    <lineage>
        <taxon>Bacteria</taxon>
        <taxon>Pseudomonadati</taxon>
        <taxon>Pseudomonadota</taxon>
        <taxon>Alphaproteobacteria</taxon>
        <taxon>Acetobacterales</taxon>
        <taxon>Acidocellaceae</taxon>
        <taxon>Acidiphilium</taxon>
    </lineage>
</organism>
<dbReference type="GO" id="GO:0006784">
    <property type="term" value="P:heme A biosynthetic process"/>
    <property type="evidence" value="ECO:0007669"/>
    <property type="project" value="UniProtKB-UniRule"/>
</dbReference>
<evidence type="ECO:0000256" key="12">
    <source>
        <dbReference type="HAMAP-Rule" id="MF_01665"/>
    </source>
</evidence>
<feature type="transmembrane region" description="Helical" evidence="12">
    <location>
        <begin position="339"/>
        <end position="359"/>
    </location>
</feature>
<evidence type="ECO:0000256" key="7">
    <source>
        <dbReference type="ARBA" id="ARBA00023004"/>
    </source>
</evidence>
<comment type="similarity">
    <text evidence="12">Belongs to the COX15/CtaA family. Type 2 subfamily.</text>
</comment>
<dbReference type="Proteomes" id="UP000186308">
    <property type="component" value="Unassembled WGS sequence"/>
</dbReference>
<keyword evidence="14" id="KW-1185">Reference proteome</keyword>
<reference evidence="13 14" key="1">
    <citation type="submission" date="2017-01" db="EMBL/GenBank/DDBJ databases">
        <authorList>
            <person name="Varghese N."/>
            <person name="Submissions S."/>
        </authorList>
    </citation>
    <scope>NUCLEOTIDE SEQUENCE [LARGE SCALE GENOMIC DNA]</scope>
    <source>
        <strain evidence="13 14">ATCC 35905</strain>
    </source>
</reference>
<dbReference type="EC" id="1.17.99.9" evidence="12"/>
<dbReference type="InterPro" id="IPR023754">
    <property type="entry name" value="HemeA_Synthase_type2"/>
</dbReference>
<feature type="transmembrane region" description="Helical" evidence="12">
    <location>
        <begin position="314"/>
        <end position="333"/>
    </location>
</feature>
<evidence type="ECO:0000256" key="10">
    <source>
        <dbReference type="ARBA" id="ARBA00044501"/>
    </source>
</evidence>
<dbReference type="OrthoDB" id="9793156at2"/>
<feature type="transmembrane region" description="Helical" evidence="12">
    <location>
        <begin position="143"/>
        <end position="165"/>
    </location>
</feature>
<dbReference type="GO" id="GO:0120547">
    <property type="term" value="F:heme A synthase activity"/>
    <property type="evidence" value="ECO:0007669"/>
    <property type="project" value="UniProtKB-EC"/>
</dbReference>
<keyword evidence="4 12" id="KW-0479">Metal-binding</keyword>
<dbReference type="GO" id="GO:0046872">
    <property type="term" value="F:metal ion binding"/>
    <property type="evidence" value="ECO:0007669"/>
    <property type="project" value="UniProtKB-KW"/>
</dbReference>
<dbReference type="AlphaFoldDB" id="A0A8G2CHB3"/>
<keyword evidence="3 12" id="KW-0812">Transmembrane</keyword>
<feature type="binding site" description="axial binding residue" evidence="12">
    <location>
        <position position="283"/>
    </location>
    <ligand>
        <name>heme</name>
        <dbReference type="ChEBI" id="CHEBI:30413"/>
    </ligand>
    <ligandPart>
        <name>Fe</name>
        <dbReference type="ChEBI" id="CHEBI:18248"/>
    </ligandPart>
</feature>
<comment type="catalytic activity">
    <reaction evidence="11">
        <text>Fe(II)-heme o + 2 A + H2O = Fe(II)-heme a + 2 AH2</text>
        <dbReference type="Rhea" id="RHEA:63388"/>
        <dbReference type="ChEBI" id="CHEBI:13193"/>
        <dbReference type="ChEBI" id="CHEBI:15377"/>
        <dbReference type="ChEBI" id="CHEBI:17499"/>
        <dbReference type="ChEBI" id="CHEBI:60530"/>
        <dbReference type="ChEBI" id="CHEBI:61715"/>
        <dbReference type="EC" id="1.17.99.9"/>
    </reaction>
    <physiologicalReaction direction="left-to-right" evidence="11">
        <dbReference type="Rhea" id="RHEA:63389"/>
    </physiologicalReaction>
</comment>
<dbReference type="GO" id="GO:0016653">
    <property type="term" value="F:oxidoreductase activity, acting on NAD(P)H, heme protein as acceptor"/>
    <property type="evidence" value="ECO:0007669"/>
    <property type="project" value="TreeGrafter"/>
</dbReference>
<comment type="subunit">
    <text evidence="12">Interacts with CtaB.</text>
</comment>
<dbReference type="Pfam" id="PF02628">
    <property type="entry name" value="COX15-CtaA"/>
    <property type="match status" value="1"/>
</dbReference>
<dbReference type="EMBL" id="FTNE01000001">
    <property type="protein sequence ID" value="SIQ03769.1"/>
    <property type="molecule type" value="Genomic_DNA"/>
</dbReference>
<evidence type="ECO:0000256" key="4">
    <source>
        <dbReference type="ARBA" id="ARBA00022723"/>
    </source>
</evidence>
<evidence type="ECO:0000313" key="13">
    <source>
        <dbReference type="EMBL" id="SIQ03769.1"/>
    </source>
</evidence>
<comment type="caution">
    <text evidence="13">The sequence shown here is derived from an EMBL/GenBank/DDBJ whole genome shotgun (WGS) entry which is preliminary data.</text>
</comment>
<keyword evidence="9 12" id="KW-0472">Membrane</keyword>
<evidence type="ECO:0000256" key="9">
    <source>
        <dbReference type="ARBA" id="ARBA00023136"/>
    </source>
</evidence>
<evidence type="ECO:0000256" key="2">
    <source>
        <dbReference type="ARBA" id="ARBA00004141"/>
    </source>
</evidence>
<name>A0A8G2CHB3_ACIRU</name>
<feature type="transmembrane region" description="Helical" evidence="12">
    <location>
        <begin position="113"/>
        <end position="131"/>
    </location>
</feature>
<proteinExistence type="inferred from homology"/>
<keyword evidence="6 12" id="KW-0560">Oxidoreductase</keyword>
<evidence type="ECO:0000256" key="5">
    <source>
        <dbReference type="ARBA" id="ARBA00022989"/>
    </source>
</evidence>
<dbReference type="InterPro" id="IPR003780">
    <property type="entry name" value="COX15/CtaA_fam"/>
</dbReference>
<sequence length="367" mass="40813">MASQSVADFNISTRRAERSSSTGNRRIVATWLFISFALIVEMFGIGAYVQNDNAGLSIMAWQPVSGIIPPLTHAAWERMFALYKTIPQYQLLNSHMDLAGFKAIFWPEWIHRMWGRLLGLDFGVPLVWFWWTGRLERRLRPWLVTLFVLGGVQGLIGWWMVASGFQPGLTEVSVWRLSIHYCFATMLAIAVFTTGLVVLKPDSERLAPSIAAKYKVARGFALASIAVIIVAIIAGTFLSGTHAYTIDNTFPLMQGQWVPPDYAALHPFWSNLFLNKAATQWDHRLLGTIAAVVVLAAVVVAIRADLPPRARDAFLIMGGLLVIQYILGVTTLVSKILDIGIVHQLNAVLLLAAAVWAWFELRGRRAA</sequence>
<keyword evidence="8 12" id="KW-0350">Heme biosynthesis</keyword>
<dbReference type="UniPathway" id="UPA00269">
    <property type="reaction ID" value="UER00713"/>
</dbReference>
<keyword evidence="7 12" id="KW-0408">Iron</keyword>
<comment type="pathway">
    <text evidence="10 12">Porphyrin-containing compound metabolism; heme A biosynthesis; heme A from heme O: step 1/1.</text>
</comment>
<comment type="subcellular location">
    <subcellularLocation>
        <location evidence="12">Cell membrane</location>
        <topology evidence="12">Multi-pass membrane protein</topology>
    </subcellularLocation>
    <subcellularLocation>
        <location evidence="2">Membrane</location>
        <topology evidence="2">Multi-pass membrane protein</topology>
    </subcellularLocation>
</comment>
<accession>A0A8G2CHB3</accession>
<dbReference type="RefSeq" id="WP_029314096.1">
    <property type="nucleotide sequence ID" value="NZ_FTNE01000001.1"/>
</dbReference>